<accession>A0ABR1EKB1</accession>
<sequence>MRSDATSVTLSSGLHLLPTRLGYLVSVKPVQARVNQLAGEELEKWDQYWLMDISIHTTASPEPPKIPEEQEKFKSIGLWTMLIWKCLASPKKNHAVLKIKMFGENSMKQ</sequence>
<evidence type="ECO:0000313" key="1">
    <source>
        <dbReference type="EMBL" id="KAK6762810.1"/>
    </source>
</evidence>
<dbReference type="EMBL" id="JAVFWL010000006">
    <property type="protein sequence ID" value="KAK6762810.1"/>
    <property type="molecule type" value="Genomic_DNA"/>
</dbReference>
<gene>
    <name evidence="1" type="primary">Necator_chrX.g23659</name>
    <name evidence="1" type="ORF">RB195_023495</name>
</gene>
<dbReference type="Proteomes" id="UP001303046">
    <property type="component" value="Unassembled WGS sequence"/>
</dbReference>
<protein>
    <submittedName>
        <fullName evidence="1">Uncharacterized protein</fullName>
    </submittedName>
</protein>
<evidence type="ECO:0000313" key="2">
    <source>
        <dbReference type="Proteomes" id="UP001303046"/>
    </source>
</evidence>
<keyword evidence="2" id="KW-1185">Reference proteome</keyword>
<reference evidence="1 2" key="1">
    <citation type="submission" date="2023-08" db="EMBL/GenBank/DDBJ databases">
        <title>A Necator americanus chromosomal reference genome.</title>
        <authorList>
            <person name="Ilik V."/>
            <person name="Petrzelkova K.J."/>
            <person name="Pardy F."/>
            <person name="Fuh T."/>
            <person name="Niatou-Singa F.S."/>
            <person name="Gouil Q."/>
            <person name="Baker L."/>
            <person name="Ritchie M.E."/>
            <person name="Jex A.R."/>
            <person name="Gazzola D."/>
            <person name="Li H."/>
            <person name="Toshio Fujiwara R."/>
            <person name="Zhan B."/>
            <person name="Aroian R.V."/>
            <person name="Pafco B."/>
            <person name="Schwarz E.M."/>
        </authorList>
    </citation>
    <scope>NUCLEOTIDE SEQUENCE [LARGE SCALE GENOMIC DNA]</scope>
    <source>
        <strain evidence="1 2">Aroian</strain>
        <tissue evidence="1">Whole animal</tissue>
    </source>
</reference>
<organism evidence="1 2">
    <name type="scientific">Necator americanus</name>
    <name type="common">Human hookworm</name>
    <dbReference type="NCBI Taxonomy" id="51031"/>
    <lineage>
        <taxon>Eukaryota</taxon>
        <taxon>Metazoa</taxon>
        <taxon>Ecdysozoa</taxon>
        <taxon>Nematoda</taxon>
        <taxon>Chromadorea</taxon>
        <taxon>Rhabditida</taxon>
        <taxon>Rhabditina</taxon>
        <taxon>Rhabditomorpha</taxon>
        <taxon>Strongyloidea</taxon>
        <taxon>Ancylostomatidae</taxon>
        <taxon>Bunostominae</taxon>
        <taxon>Necator</taxon>
    </lineage>
</organism>
<name>A0ABR1EKB1_NECAM</name>
<proteinExistence type="predicted"/>
<comment type="caution">
    <text evidence="1">The sequence shown here is derived from an EMBL/GenBank/DDBJ whole genome shotgun (WGS) entry which is preliminary data.</text>
</comment>